<evidence type="ECO:0000313" key="1">
    <source>
        <dbReference type="EMBL" id="AFK48912.1"/>
    </source>
</evidence>
<reference evidence="1" key="1">
    <citation type="submission" date="2012-05" db="EMBL/GenBank/DDBJ databases">
        <authorList>
            <person name="Krishnakumar V."/>
            <person name="Cheung F."/>
            <person name="Xiao Y."/>
            <person name="Chan A."/>
            <person name="Moskal W.A."/>
            <person name="Town C.D."/>
        </authorList>
    </citation>
    <scope>NUCLEOTIDE SEQUENCE</scope>
</reference>
<proteinExistence type="evidence at transcript level"/>
<organism evidence="1">
    <name type="scientific">Lotus japonicus</name>
    <name type="common">Lotus corniculatus var. japonicus</name>
    <dbReference type="NCBI Taxonomy" id="34305"/>
    <lineage>
        <taxon>Eukaryota</taxon>
        <taxon>Viridiplantae</taxon>
        <taxon>Streptophyta</taxon>
        <taxon>Embryophyta</taxon>
        <taxon>Tracheophyta</taxon>
        <taxon>Spermatophyta</taxon>
        <taxon>Magnoliopsida</taxon>
        <taxon>eudicotyledons</taxon>
        <taxon>Gunneridae</taxon>
        <taxon>Pentapetalae</taxon>
        <taxon>rosids</taxon>
        <taxon>fabids</taxon>
        <taxon>Fabales</taxon>
        <taxon>Fabaceae</taxon>
        <taxon>Papilionoideae</taxon>
        <taxon>50 kb inversion clade</taxon>
        <taxon>NPAAA clade</taxon>
        <taxon>Hologalegina</taxon>
        <taxon>robinioid clade</taxon>
        <taxon>Loteae</taxon>
        <taxon>Lotus</taxon>
    </lineage>
</organism>
<dbReference type="AlphaFoldDB" id="I3T8S0"/>
<dbReference type="EMBL" id="BT149118">
    <property type="protein sequence ID" value="AFK48912.1"/>
    <property type="molecule type" value="mRNA"/>
</dbReference>
<accession>I3T8S0</accession>
<protein>
    <submittedName>
        <fullName evidence="1">Uncharacterized protein</fullName>
    </submittedName>
</protein>
<sequence length="179" mass="20231">MEIITTSLIRLILMIHISDLFNLNSTSSSTNSFLHMFIFFLLNHPGNRLLLFNLESGDRKCPVKPSRSLKCDLSGRRIIHIDVIECDPNQKLLGLHTGELLDLPNLNIGSDLSSIRNQLANLLELVSVAFLLLQPHETAFTVVTAFLYVFQWKKAIGEGYFLQQFLGFLLAEKVSMVDL</sequence>
<name>I3T8S0_LOTJA</name>